<keyword evidence="1" id="KW-0812">Transmembrane</keyword>
<feature type="transmembrane region" description="Helical" evidence="1">
    <location>
        <begin position="107"/>
        <end position="126"/>
    </location>
</feature>
<protein>
    <submittedName>
        <fullName evidence="2">Uncharacterized protein</fullName>
    </submittedName>
</protein>
<evidence type="ECO:0000313" key="2">
    <source>
        <dbReference type="EMBL" id="VAX33670.1"/>
    </source>
</evidence>
<sequence length="133" mass="14773">MQNQQMFDQTSKPSRGRVITAILLSLFFMRMPELLPLSGKWIVVAAILIFFLAIQEQKGIKGGVIAALLSFAFAGFGQLYVRQYARGIFFIVVAVFSYMTTDYSAKAWVLNVVVFIFAAVDAFSFGKRGIGIV</sequence>
<dbReference type="EMBL" id="UOGF01000117">
    <property type="protein sequence ID" value="VAX33670.1"/>
    <property type="molecule type" value="Genomic_DNA"/>
</dbReference>
<reference evidence="2" key="1">
    <citation type="submission" date="2018-06" db="EMBL/GenBank/DDBJ databases">
        <authorList>
            <person name="Zhirakovskaya E."/>
        </authorList>
    </citation>
    <scope>NUCLEOTIDE SEQUENCE</scope>
</reference>
<dbReference type="AlphaFoldDB" id="A0A3B1DFG6"/>
<name>A0A3B1DFG6_9ZZZZ</name>
<organism evidence="2">
    <name type="scientific">hydrothermal vent metagenome</name>
    <dbReference type="NCBI Taxonomy" id="652676"/>
    <lineage>
        <taxon>unclassified sequences</taxon>
        <taxon>metagenomes</taxon>
        <taxon>ecological metagenomes</taxon>
    </lineage>
</organism>
<feature type="transmembrane region" description="Helical" evidence="1">
    <location>
        <begin position="60"/>
        <end position="77"/>
    </location>
</feature>
<evidence type="ECO:0000256" key="1">
    <source>
        <dbReference type="SAM" id="Phobius"/>
    </source>
</evidence>
<gene>
    <name evidence="2" type="ORF">MNBD_NITROSPIRAE01-2210</name>
</gene>
<proteinExistence type="predicted"/>
<feature type="transmembrane region" description="Helical" evidence="1">
    <location>
        <begin position="34"/>
        <end position="54"/>
    </location>
</feature>
<keyword evidence="1" id="KW-0472">Membrane</keyword>
<keyword evidence="1" id="KW-1133">Transmembrane helix</keyword>
<accession>A0A3B1DFG6</accession>